<dbReference type="OrthoDB" id="10566623at2759"/>
<accession>A0A8B6C7Q4</accession>
<dbReference type="Gene3D" id="1.10.150.50">
    <property type="entry name" value="Transcription Factor, Ets-1"/>
    <property type="match status" value="1"/>
</dbReference>
<organism evidence="2 3">
    <name type="scientific">Mytilus galloprovincialis</name>
    <name type="common">Mediterranean mussel</name>
    <dbReference type="NCBI Taxonomy" id="29158"/>
    <lineage>
        <taxon>Eukaryota</taxon>
        <taxon>Metazoa</taxon>
        <taxon>Spiralia</taxon>
        <taxon>Lophotrochozoa</taxon>
        <taxon>Mollusca</taxon>
        <taxon>Bivalvia</taxon>
        <taxon>Autobranchia</taxon>
        <taxon>Pteriomorphia</taxon>
        <taxon>Mytilida</taxon>
        <taxon>Mytiloidea</taxon>
        <taxon>Mytilidae</taxon>
        <taxon>Mytilinae</taxon>
        <taxon>Mytilus</taxon>
    </lineage>
</organism>
<proteinExistence type="predicted"/>
<evidence type="ECO:0000313" key="3">
    <source>
        <dbReference type="Proteomes" id="UP000596742"/>
    </source>
</evidence>
<feature type="region of interest" description="Disordered" evidence="1">
    <location>
        <begin position="320"/>
        <end position="361"/>
    </location>
</feature>
<comment type="caution">
    <text evidence="2">The sequence shown here is derived from an EMBL/GenBank/DDBJ whole genome shotgun (WGS) entry which is preliminary data.</text>
</comment>
<feature type="compositionally biased region" description="Basic and acidic residues" evidence="1">
    <location>
        <begin position="245"/>
        <end position="261"/>
    </location>
</feature>
<evidence type="ECO:0008006" key="4">
    <source>
        <dbReference type="Google" id="ProtNLM"/>
    </source>
</evidence>
<dbReference type="Proteomes" id="UP000596742">
    <property type="component" value="Unassembled WGS sequence"/>
</dbReference>
<sequence>MDEIECLDAEMFLKWVKEKNPDDFDEGIRIINENKINGHIFMSLTDRDLKDLFPEFMIRKRIRDLQITEQQKQQQNKEVEDANFSTPPPKKMKTTETITCVTPPACRNTESPASTNSSRNSPLLRVLTKCNSTLRTSDEDVHTVNIPLCGILANPTEHTEKEVDTARVKMIRLCMDSLISLCGDRPNELDIINLARSLASQYSILRDDSTKPAGNNYRAVKKFLERRMYNITPARTNRGRKRKNNEHVHQKEQGSTKEKLTETNATEEEVDTAEVPLVEVAESVIIIPTEEIITEDKVLKTADISKKGVKTRAENREILRKPDKISEDLEEELDETRGGNSEKVPEQKKIEDRSAQSLDKELRRCSPKTTENKVEQLLRLTVEYICSYATTLPKHSRVEDMIGTYPVFKSTDILITNLLATINLEGNIISHDMLVKNLKKMSTEILDLVYAKNLTSVPRSALKSEDQQILVAMAQLPLILDKRDKGKSVPVPHLVHIVKKDEMWQEIAAKHKNLTSPWIMYQRHGDQEIITVMIKQSIVKKASSAVNAVLALMGIYYMAMLPYPSNCSAALLYLQGQVLQDEVHSKDKSVFIKAKEIFENFAVKEIDLFA</sequence>
<dbReference type="AlphaFoldDB" id="A0A8B6C7Q4"/>
<protein>
    <recommendedName>
        <fullName evidence="4">SAM domain-containing protein</fullName>
    </recommendedName>
</protein>
<gene>
    <name evidence="2" type="ORF">MGAL_10B037593</name>
</gene>
<feature type="region of interest" description="Disordered" evidence="1">
    <location>
        <begin position="233"/>
        <end position="271"/>
    </location>
</feature>
<evidence type="ECO:0000313" key="2">
    <source>
        <dbReference type="EMBL" id="VDI00780.1"/>
    </source>
</evidence>
<dbReference type="InterPro" id="IPR013761">
    <property type="entry name" value="SAM/pointed_sf"/>
</dbReference>
<evidence type="ECO:0000256" key="1">
    <source>
        <dbReference type="SAM" id="MobiDB-lite"/>
    </source>
</evidence>
<reference evidence="2" key="1">
    <citation type="submission" date="2018-11" db="EMBL/GenBank/DDBJ databases">
        <authorList>
            <person name="Alioto T."/>
            <person name="Alioto T."/>
        </authorList>
    </citation>
    <scope>NUCLEOTIDE SEQUENCE</scope>
</reference>
<dbReference type="EMBL" id="UYJE01001271">
    <property type="protein sequence ID" value="VDI00780.1"/>
    <property type="molecule type" value="Genomic_DNA"/>
</dbReference>
<name>A0A8B6C7Q4_MYTGA</name>
<feature type="compositionally biased region" description="Basic and acidic residues" evidence="1">
    <location>
        <begin position="343"/>
        <end position="361"/>
    </location>
</feature>
<feature type="region of interest" description="Disordered" evidence="1">
    <location>
        <begin position="68"/>
        <end position="95"/>
    </location>
</feature>
<keyword evidence="3" id="KW-1185">Reference proteome</keyword>